<keyword evidence="9" id="KW-0472">Membrane</keyword>
<evidence type="ECO:0000313" key="12">
    <source>
        <dbReference type="Proteomes" id="UP000316726"/>
    </source>
</evidence>
<dbReference type="EMBL" id="CP031039">
    <property type="protein sequence ID" value="QDZ21718.1"/>
    <property type="molecule type" value="Genomic_DNA"/>
</dbReference>
<dbReference type="InterPro" id="IPR035427">
    <property type="entry name" value="Tim10-like_dom_sf"/>
</dbReference>
<dbReference type="GO" id="GO:0046872">
    <property type="term" value="F:metal ion binding"/>
    <property type="evidence" value="ECO:0007669"/>
    <property type="project" value="UniProtKB-KW"/>
</dbReference>
<evidence type="ECO:0000256" key="9">
    <source>
        <dbReference type="RuleBase" id="RU367043"/>
    </source>
</evidence>
<keyword evidence="9" id="KW-0999">Mitochondrion inner membrane</keyword>
<keyword evidence="9" id="KW-0143">Chaperone</keyword>
<gene>
    <name evidence="11" type="ORF">A3770_06p42360</name>
</gene>
<evidence type="ECO:0000259" key="10">
    <source>
        <dbReference type="Pfam" id="PF02953"/>
    </source>
</evidence>
<comment type="similarity">
    <text evidence="1 9">Belongs to the small Tim family.</text>
</comment>
<dbReference type="STRING" id="1764295.A0A5B8MM38"/>
<dbReference type="PANTHER" id="PTHR11038">
    <property type="entry name" value="MITOCHONDRIAL IMPORT INNER MEMBRANE TRANSLOCASE SUBUNIT TIM10"/>
    <property type="match status" value="1"/>
</dbReference>
<evidence type="ECO:0000256" key="3">
    <source>
        <dbReference type="ARBA" id="ARBA00022723"/>
    </source>
</evidence>
<protein>
    <recommendedName>
        <fullName evidence="9">Mitochondrial import inner membrane translocase subunit</fullName>
    </recommendedName>
</protein>
<reference evidence="11 12" key="1">
    <citation type="submission" date="2018-07" db="EMBL/GenBank/DDBJ databases">
        <title>The complete nuclear genome of the prasinophyte Chloropicon primus (CCMP1205).</title>
        <authorList>
            <person name="Pombert J.-F."/>
            <person name="Otis C."/>
            <person name="Turmel M."/>
            <person name="Lemieux C."/>
        </authorList>
    </citation>
    <scope>NUCLEOTIDE SEQUENCE [LARGE SCALE GENOMIC DNA]</scope>
    <source>
        <strain evidence="11 12">CCMP1205</strain>
    </source>
</reference>
<keyword evidence="3" id="KW-0479">Metal-binding</keyword>
<dbReference type="Gene3D" id="1.10.287.810">
    <property type="entry name" value="Mitochondrial import inner membrane translocase subunit tim13 like domains"/>
    <property type="match status" value="1"/>
</dbReference>
<dbReference type="InterPro" id="IPR004217">
    <property type="entry name" value="Tim10-like"/>
</dbReference>
<dbReference type="FunFam" id="1.10.287.810:FF:000007">
    <property type="entry name" value="Mitochondrial import inner membrane translocase"/>
    <property type="match status" value="1"/>
</dbReference>
<comment type="function">
    <text evidence="9">Mitochondrial intermembrane chaperone that participates in the import and insertion of some multi-pass transmembrane proteins into the mitochondrial inner membrane. Also required for the transfer of beta-barrel precursors from the TOM complex to the sorting and assembly machinery (SAM complex) of the outer membrane. Acts as a chaperone-like protein that protects the hydrophobic precursors from aggregation and guide them through the mitochondrial intermembrane space.</text>
</comment>
<keyword evidence="8 9" id="KW-1015">Disulfide bond</keyword>
<keyword evidence="4" id="KW-0862">Zinc</keyword>
<keyword evidence="5 9" id="KW-0653">Protein transport</keyword>
<feature type="domain" description="Tim10-like" evidence="10">
    <location>
        <begin position="15"/>
        <end position="76"/>
    </location>
</feature>
<dbReference type="GO" id="GO:0015031">
    <property type="term" value="P:protein transport"/>
    <property type="evidence" value="ECO:0007669"/>
    <property type="project" value="UniProtKB-KW"/>
</dbReference>
<comment type="subunit">
    <text evidence="9">Heterohexamer.</text>
</comment>
<evidence type="ECO:0000256" key="8">
    <source>
        <dbReference type="ARBA" id="ARBA00023157"/>
    </source>
</evidence>
<comment type="subcellular location">
    <subcellularLocation>
        <location evidence="9">Mitochondrion inner membrane</location>
        <topology evidence="9">Peripheral membrane protein</topology>
        <orientation evidence="9">Intermembrane side</orientation>
    </subcellularLocation>
</comment>
<evidence type="ECO:0000256" key="1">
    <source>
        <dbReference type="ARBA" id="ARBA00006720"/>
    </source>
</evidence>
<sequence length="85" mass="9554">MSNPNMSPAEKAKAFDMAQLEMEYRVDLYNAMTASCFAKCMDTRYKEGDLNVGENSCVDRCAAKYWQVTGIVGQMLGGMQQQQPR</sequence>
<dbReference type="GO" id="GO:0005743">
    <property type="term" value="C:mitochondrial inner membrane"/>
    <property type="evidence" value="ECO:0007669"/>
    <property type="project" value="UniProtKB-SubCell"/>
</dbReference>
<dbReference type="OrthoDB" id="274922at2759"/>
<evidence type="ECO:0000256" key="4">
    <source>
        <dbReference type="ARBA" id="ARBA00022833"/>
    </source>
</evidence>
<keyword evidence="2 9" id="KW-0813">Transport</keyword>
<evidence type="ECO:0000256" key="7">
    <source>
        <dbReference type="ARBA" id="ARBA00023128"/>
    </source>
</evidence>
<dbReference type="Proteomes" id="UP000316726">
    <property type="component" value="Chromosome 6"/>
</dbReference>
<dbReference type="PANTHER" id="PTHR11038:SF16">
    <property type="entry name" value="MITOCHONDRIAL IMPORT INNER MEMBRANE TRANSLOCASE SUBUNIT TIM10"/>
    <property type="match status" value="1"/>
</dbReference>
<name>A0A5B8MM38_9CHLO</name>
<keyword evidence="12" id="KW-1185">Reference proteome</keyword>
<organism evidence="11 12">
    <name type="scientific">Chloropicon primus</name>
    <dbReference type="NCBI Taxonomy" id="1764295"/>
    <lineage>
        <taxon>Eukaryota</taxon>
        <taxon>Viridiplantae</taxon>
        <taxon>Chlorophyta</taxon>
        <taxon>Chloropicophyceae</taxon>
        <taxon>Chloropicales</taxon>
        <taxon>Chloropicaceae</taxon>
        <taxon>Chloropicon</taxon>
    </lineage>
</organism>
<comment type="domain">
    <text evidence="9">The twin CX3C motif contains 4 conserved Cys residues that form 2 disulfide bonds in the mitochondrial intermembrane space.</text>
</comment>
<dbReference type="AlphaFoldDB" id="A0A5B8MM38"/>
<proteinExistence type="inferred from homology"/>
<dbReference type="SUPFAM" id="SSF144122">
    <property type="entry name" value="Tim10-like"/>
    <property type="match status" value="1"/>
</dbReference>
<evidence type="ECO:0000256" key="5">
    <source>
        <dbReference type="ARBA" id="ARBA00022927"/>
    </source>
</evidence>
<keyword evidence="6 9" id="KW-0811">Translocation</keyword>
<dbReference type="GO" id="GO:0045039">
    <property type="term" value="P:protein insertion into mitochondrial inner membrane"/>
    <property type="evidence" value="ECO:0007669"/>
    <property type="project" value="TreeGrafter"/>
</dbReference>
<evidence type="ECO:0000256" key="2">
    <source>
        <dbReference type="ARBA" id="ARBA00022448"/>
    </source>
</evidence>
<keyword evidence="7 9" id="KW-0496">Mitochondrion</keyword>
<accession>A0A5B8MM38</accession>
<dbReference type="Pfam" id="PF02953">
    <property type="entry name" value="zf-Tim10_DDP"/>
    <property type="match status" value="1"/>
</dbReference>
<evidence type="ECO:0000256" key="6">
    <source>
        <dbReference type="ARBA" id="ARBA00023010"/>
    </source>
</evidence>
<evidence type="ECO:0000313" key="11">
    <source>
        <dbReference type="EMBL" id="QDZ21718.1"/>
    </source>
</evidence>